<protein>
    <submittedName>
        <fullName evidence="1">Uncharacterized protein</fullName>
    </submittedName>
</protein>
<dbReference type="Proteomes" id="UP000070404">
    <property type="component" value="Unassembled WGS sequence"/>
</dbReference>
<sequence>MNTDRNKKNLTQKVLSLLSKKGAFKILGEAKSELLSRRDTPNKIGLSKRRYYTRLRGLKQENLIEKRGESYVLTETGKQTYALLEKLEKTLKSNKNGENLDYSSFLDDNEKEFITSYENLVETVLEIFENSSEEVLLATRYIDHQVIKEIISKSEGLDVRIIAQEFNITESFNLYKALLSPKALTKAYNLAKNHTKVVPNLPYGFSVNAQESALVEITNPLKPDEFFGAVRFRGRALSEELREMFNDIYEMTEKTPISSDGDLPSKLPLVDSLVSND</sequence>
<dbReference type="EMBL" id="LHYF01000054">
    <property type="protein sequence ID" value="KXB06020.1"/>
    <property type="molecule type" value="Genomic_DNA"/>
</dbReference>
<organism evidence="1 2">
    <name type="scientific">candidate division MSBL1 archaeon SCGC-AAA382C18</name>
    <dbReference type="NCBI Taxonomy" id="1698281"/>
    <lineage>
        <taxon>Archaea</taxon>
        <taxon>Methanobacteriati</taxon>
        <taxon>Methanobacteriota</taxon>
        <taxon>candidate division MSBL1</taxon>
    </lineage>
</organism>
<evidence type="ECO:0000313" key="1">
    <source>
        <dbReference type="EMBL" id="KXB06020.1"/>
    </source>
</evidence>
<dbReference type="Gene3D" id="1.10.10.10">
    <property type="entry name" value="Winged helix-like DNA-binding domain superfamily/Winged helix DNA-binding domain"/>
    <property type="match status" value="1"/>
</dbReference>
<dbReference type="InterPro" id="IPR036390">
    <property type="entry name" value="WH_DNA-bd_sf"/>
</dbReference>
<dbReference type="SUPFAM" id="SSF46785">
    <property type="entry name" value="Winged helix' DNA-binding domain"/>
    <property type="match status" value="1"/>
</dbReference>
<comment type="caution">
    <text evidence="1">The sequence shown here is derived from an EMBL/GenBank/DDBJ whole genome shotgun (WGS) entry which is preliminary data.</text>
</comment>
<proteinExistence type="predicted"/>
<dbReference type="AlphaFoldDB" id="A0A133VHX6"/>
<evidence type="ECO:0000313" key="2">
    <source>
        <dbReference type="Proteomes" id="UP000070404"/>
    </source>
</evidence>
<dbReference type="InterPro" id="IPR036388">
    <property type="entry name" value="WH-like_DNA-bd_sf"/>
</dbReference>
<reference evidence="1 2" key="1">
    <citation type="journal article" date="2016" name="Sci. Rep.">
        <title>Metabolic traits of an uncultured archaeal lineage -MSBL1- from brine pools of the Red Sea.</title>
        <authorList>
            <person name="Mwirichia R."/>
            <person name="Alam I."/>
            <person name="Rashid M."/>
            <person name="Vinu M."/>
            <person name="Ba-Alawi W."/>
            <person name="Anthony Kamau A."/>
            <person name="Kamanda Ngugi D."/>
            <person name="Goker M."/>
            <person name="Klenk H.P."/>
            <person name="Bajic V."/>
            <person name="Stingl U."/>
        </authorList>
    </citation>
    <scope>NUCLEOTIDE SEQUENCE [LARGE SCALE GENOMIC DNA]</scope>
    <source>
        <strain evidence="1">SCGC-AAA382C18</strain>
    </source>
</reference>
<accession>A0A133VHX6</accession>
<gene>
    <name evidence="1" type="ORF">AKJ52_02675</name>
</gene>
<name>A0A133VHX6_9EURY</name>
<keyword evidence="2" id="KW-1185">Reference proteome</keyword>